<feature type="compositionally biased region" description="Basic and acidic residues" evidence="1">
    <location>
        <begin position="63"/>
        <end position="72"/>
    </location>
</feature>
<keyword evidence="2" id="KW-0695">RNA-directed DNA polymerase</keyword>
<evidence type="ECO:0000256" key="1">
    <source>
        <dbReference type="SAM" id="MobiDB-lite"/>
    </source>
</evidence>
<evidence type="ECO:0000313" key="2">
    <source>
        <dbReference type="EMBL" id="GEU82461.1"/>
    </source>
</evidence>
<protein>
    <submittedName>
        <fullName evidence="2">Reverse transcriptase domain-containing protein</fullName>
    </submittedName>
</protein>
<proteinExistence type="predicted"/>
<feature type="compositionally biased region" description="Low complexity" evidence="1">
    <location>
        <begin position="73"/>
        <end position="84"/>
    </location>
</feature>
<accession>A0A6L2N8C5</accession>
<gene>
    <name evidence="2" type="ORF">Tci_054439</name>
</gene>
<sequence>MKQNEVSDGALRLPLFLYSLTHHDTAWHRDTINAAAGGTLMKKRLEECYNLIKNMTAHHNHWDTSVTRDETSRTISSTTTTTESPEVVRQLEMMNKNF</sequence>
<keyword evidence="2" id="KW-0808">Transferase</keyword>
<comment type="caution">
    <text evidence="2">The sequence shown here is derived from an EMBL/GenBank/DDBJ whole genome shotgun (WGS) entry which is preliminary data.</text>
</comment>
<reference evidence="2" key="1">
    <citation type="journal article" date="2019" name="Sci. Rep.">
        <title>Draft genome of Tanacetum cinerariifolium, the natural source of mosquito coil.</title>
        <authorList>
            <person name="Yamashiro T."/>
            <person name="Shiraishi A."/>
            <person name="Satake H."/>
            <person name="Nakayama K."/>
        </authorList>
    </citation>
    <scope>NUCLEOTIDE SEQUENCE</scope>
</reference>
<feature type="region of interest" description="Disordered" evidence="1">
    <location>
        <begin position="63"/>
        <end position="84"/>
    </location>
</feature>
<keyword evidence="2" id="KW-0548">Nucleotidyltransferase</keyword>
<dbReference type="GO" id="GO:0003964">
    <property type="term" value="F:RNA-directed DNA polymerase activity"/>
    <property type="evidence" value="ECO:0007669"/>
    <property type="project" value="UniProtKB-KW"/>
</dbReference>
<name>A0A6L2N8C5_TANCI</name>
<dbReference type="EMBL" id="BKCJ010008484">
    <property type="protein sequence ID" value="GEU82461.1"/>
    <property type="molecule type" value="Genomic_DNA"/>
</dbReference>
<dbReference type="AlphaFoldDB" id="A0A6L2N8C5"/>
<organism evidence="2">
    <name type="scientific">Tanacetum cinerariifolium</name>
    <name type="common">Dalmatian daisy</name>
    <name type="synonym">Chrysanthemum cinerariifolium</name>
    <dbReference type="NCBI Taxonomy" id="118510"/>
    <lineage>
        <taxon>Eukaryota</taxon>
        <taxon>Viridiplantae</taxon>
        <taxon>Streptophyta</taxon>
        <taxon>Embryophyta</taxon>
        <taxon>Tracheophyta</taxon>
        <taxon>Spermatophyta</taxon>
        <taxon>Magnoliopsida</taxon>
        <taxon>eudicotyledons</taxon>
        <taxon>Gunneridae</taxon>
        <taxon>Pentapetalae</taxon>
        <taxon>asterids</taxon>
        <taxon>campanulids</taxon>
        <taxon>Asterales</taxon>
        <taxon>Asteraceae</taxon>
        <taxon>Asteroideae</taxon>
        <taxon>Anthemideae</taxon>
        <taxon>Anthemidinae</taxon>
        <taxon>Tanacetum</taxon>
    </lineage>
</organism>